<reference evidence="5" key="2">
    <citation type="journal article" date="2020" name="Nat. Commun.">
        <title>Large-scale genome sequencing of mycorrhizal fungi provides insights into the early evolution of symbiotic traits.</title>
        <authorList>
            <person name="Miyauchi S."/>
            <person name="Kiss E."/>
            <person name="Kuo A."/>
            <person name="Drula E."/>
            <person name="Kohler A."/>
            <person name="Sanchez-Garcia M."/>
            <person name="Morin E."/>
            <person name="Andreopoulos B."/>
            <person name="Barry K.W."/>
            <person name="Bonito G."/>
            <person name="Buee M."/>
            <person name="Carver A."/>
            <person name="Chen C."/>
            <person name="Cichocki N."/>
            <person name="Clum A."/>
            <person name="Culley D."/>
            <person name="Crous P.W."/>
            <person name="Fauchery L."/>
            <person name="Girlanda M."/>
            <person name="Hayes R.D."/>
            <person name="Keri Z."/>
            <person name="LaButti K."/>
            <person name="Lipzen A."/>
            <person name="Lombard V."/>
            <person name="Magnuson J."/>
            <person name="Maillard F."/>
            <person name="Murat C."/>
            <person name="Nolan M."/>
            <person name="Ohm R.A."/>
            <person name="Pangilinan J."/>
            <person name="Pereira M.F."/>
            <person name="Perotto S."/>
            <person name="Peter M."/>
            <person name="Pfister S."/>
            <person name="Riley R."/>
            <person name="Sitrit Y."/>
            <person name="Stielow J.B."/>
            <person name="Szollosi G."/>
            <person name="Zifcakova L."/>
            <person name="Stursova M."/>
            <person name="Spatafora J.W."/>
            <person name="Tedersoo L."/>
            <person name="Vaario L.M."/>
            <person name="Yamada A."/>
            <person name="Yan M."/>
            <person name="Wang P."/>
            <person name="Xu J."/>
            <person name="Bruns T."/>
            <person name="Baldrian P."/>
            <person name="Vilgalys R."/>
            <person name="Dunand C."/>
            <person name="Henrissat B."/>
            <person name="Grigoriev I.V."/>
            <person name="Hibbett D."/>
            <person name="Nagy L.G."/>
            <person name="Martin F.M."/>
        </authorList>
    </citation>
    <scope>NUCLEOTIDE SEQUENCE</scope>
    <source>
        <strain evidence="5">BED1</strain>
    </source>
</reference>
<dbReference type="GO" id="GO:0031080">
    <property type="term" value="C:nuclear pore outer ring"/>
    <property type="evidence" value="ECO:0007669"/>
    <property type="project" value="InterPro"/>
</dbReference>
<dbReference type="InterPro" id="IPR036322">
    <property type="entry name" value="WD40_repeat_dom_sf"/>
</dbReference>
<evidence type="ECO:0000313" key="6">
    <source>
        <dbReference type="Proteomes" id="UP001194468"/>
    </source>
</evidence>
<feature type="repeat" description="WD" evidence="3">
    <location>
        <begin position="110"/>
        <end position="156"/>
    </location>
</feature>
<dbReference type="InterPro" id="IPR015943">
    <property type="entry name" value="WD40/YVTN_repeat-like_dom_sf"/>
</dbReference>
<keyword evidence="6" id="KW-1185">Reference proteome</keyword>
<reference evidence="5" key="1">
    <citation type="submission" date="2019-10" db="EMBL/GenBank/DDBJ databases">
        <authorList>
            <consortium name="DOE Joint Genome Institute"/>
            <person name="Kuo A."/>
            <person name="Miyauchi S."/>
            <person name="Kiss E."/>
            <person name="Drula E."/>
            <person name="Kohler A."/>
            <person name="Sanchez-Garcia M."/>
            <person name="Andreopoulos B."/>
            <person name="Barry K.W."/>
            <person name="Bonito G."/>
            <person name="Buee M."/>
            <person name="Carver A."/>
            <person name="Chen C."/>
            <person name="Cichocki N."/>
            <person name="Clum A."/>
            <person name="Culley D."/>
            <person name="Crous P.W."/>
            <person name="Fauchery L."/>
            <person name="Girlanda M."/>
            <person name="Hayes R."/>
            <person name="Keri Z."/>
            <person name="LaButti K."/>
            <person name="Lipzen A."/>
            <person name="Lombard V."/>
            <person name="Magnuson J."/>
            <person name="Maillard F."/>
            <person name="Morin E."/>
            <person name="Murat C."/>
            <person name="Nolan M."/>
            <person name="Ohm R."/>
            <person name="Pangilinan J."/>
            <person name="Pereira M."/>
            <person name="Perotto S."/>
            <person name="Peter M."/>
            <person name="Riley R."/>
            <person name="Sitrit Y."/>
            <person name="Stielow B."/>
            <person name="Szollosi G."/>
            <person name="Zifcakova L."/>
            <person name="Stursova M."/>
            <person name="Spatafora J.W."/>
            <person name="Tedersoo L."/>
            <person name="Vaario L.-M."/>
            <person name="Yamada A."/>
            <person name="Yan M."/>
            <person name="Wang P."/>
            <person name="Xu J."/>
            <person name="Bruns T."/>
            <person name="Baldrian P."/>
            <person name="Vilgalys R."/>
            <person name="Henrissat B."/>
            <person name="Grigoriev I.V."/>
            <person name="Hibbett D."/>
            <person name="Nagy L.G."/>
            <person name="Martin F.M."/>
        </authorList>
    </citation>
    <scope>NUCLEOTIDE SEQUENCE</scope>
    <source>
        <strain evidence="5">BED1</strain>
    </source>
</reference>
<evidence type="ECO:0000256" key="4">
    <source>
        <dbReference type="SAM" id="MobiDB-lite"/>
    </source>
</evidence>
<evidence type="ECO:0000256" key="3">
    <source>
        <dbReference type="PROSITE-ProRule" id="PRU00221"/>
    </source>
</evidence>
<dbReference type="PROSITE" id="PS50082">
    <property type="entry name" value="WD_REPEATS_2"/>
    <property type="match status" value="1"/>
</dbReference>
<evidence type="ECO:0000313" key="5">
    <source>
        <dbReference type="EMBL" id="KAF8448090.1"/>
    </source>
</evidence>
<dbReference type="EMBL" id="WHUW01000004">
    <property type="protein sequence ID" value="KAF8448090.1"/>
    <property type="molecule type" value="Genomic_DNA"/>
</dbReference>
<dbReference type="Proteomes" id="UP001194468">
    <property type="component" value="Unassembled WGS sequence"/>
</dbReference>
<feature type="region of interest" description="Disordered" evidence="4">
    <location>
        <begin position="155"/>
        <end position="175"/>
    </location>
</feature>
<accession>A0AAD4GJX1</accession>
<dbReference type="PANTHER" id="PTHR22806">
    <property type="entry name" value="NUCLEOPORIN NUP37 P37 -RELATED"/>
    <property type="match status" value="1"/>
</dbReference>
<protein>
    <submittedName>
        <fullName evidence="5">WD40-repeat-containing domain protein</fullName>
    </submittedName>
</protein>
<comment type="caution">
    <text evidence="5">The sequence shown here is derived from an EMBL/GenBank/DDBJ whole genome shotgun (WGS) entry which is preliminary data.</text>
</comment>
<feature type="compositionally biased region" description="Polar residues" evidence="4">
    <location>
        <begin position="155"/>
        <end position="170"/>
    </location>
</feature>
<dbReference type="PROSITE" id="PS00678">
    <property type="entry name" value="WD_REPEATS_1"/>
    <property type="match status" value="1"/>
</dbReference>
<gene>
    <name evidence="5" type="ORF">L210DRAFT_3641922</name>
</gene>
<dbReference type="InterPro" id="IPR001680">
    <property type="entry name" value="WD40_rpt"/>
</dbReference>
<proteinExistence type="predicted"/>
<dbReference type="AlphaFoldDB" id="A0AAD4GJX1"/>
<organism evidence="5 6">
    <name type="scientific">Boletus edulis BED1</name>
    <dbReference type="NCBI Taxonomy" id="1328754"/>
    <lineage>
        <taxon>Eukaryota</taxon>
        <taxon>Fungi</taxon>
        <taxon>Dikarya</taxon>
        <taxon>Basidiomycota</taxon>
        <taxon>Agaricomycotina</taxon>
        <taxon>Agaricomycetes</taxon>
        <taxon>Agaricomycetidae</taxon>
        <taxon>Boletales</taxon>
        <taxon>Boletineae</taxon>
        <taxon>Boletaceae</taxon>
        <taxon>Boletoideae</taxon>
        <taxon>Boletus</taxon>
    </lineage>
</organism>
<dbReference type="InterPro" id="IPR037626">
    <property type="entry name" value="NUP37"/>
</dbReference>
<dbReference type="Gene3D" id="2.130.10.10">
    <property type="entry name" value="YVTN repeat-like/Quinoprotein amine dehydrogenase"/>
    <property type="match status" value="1"/>
</dbReference>
<dbReference type="PANTHER" id="PTHR22806:SF0">
    <property type="entry name" value="NUCLEOPORIN NUP37"/>
    <property type="match status" value="1"/>
</dbReference>
<keyword evidence="2" id="KW-0677">Repeat</keyword>
<evidence type="ECO:0000256" key="1">
    <source>
        <dbReference type="ARBA" id="ARBA00022574"/>
    </source>
</evidence>
<name>A0AAD4GJX1_BOLED</name>
<evidence type="ECO:0000256" key="2">
    <source>
        <dbReference type="ARBA" id="ARBA00022737"/>
    </source>
</evidence>
<keyword evidence="1 3" id="KW-0853">WD repeat</keyword>
<dbReference type="InterPro" id="IPR019775">
    <property type="entry name" value="WD40_repeat_CS"/>
</dbReference>
<sequence length="377" mass="41178">MDTSVTGIDHGSDVYVVRSCYHEDGQDLLAFGGEHSVEVYQISPASAKRLASFHIGTRVTALAWSPRTVSPSKSDGWLVEIAAAGIDFGLHLLTKSASSSEYIFPFGGGLSGHHGKVNDMCFCGGHDQDNARYVASVSDDRMLMVWDLQPSLDISSGNPSPGSSDQNSPLNPRPQPTAYVIAFPHPLITVNSHPGSSKEFLVSDCRGSIFLTDWRTDPVLTEQGTWRHSTLVELVEPHALKDSLLGKSFQNMGFAAWRRDNADIVGANYGSRFAIWDMSKLRGGKPIHTGTSFPDGGHIFRWCPTNPDYFAIAAYSLKRGAVLHVHNIGYVNAQPSIINVAPRPHRIRDFDFMALRGQPLLAIAFGRQVVVFSIGDE</sequence>
<dbReference type="SUPFAM" id="SSF50978">
    <property type="entry name" value="WD40 repeat-like"/>
    <property type="match status" value="1"/>
</dbReference>